<keyword evidence="3" id="KW-1133">Transmembrane helix</keyword>
<dbReference type="PANTHER" id="PTHR45813:SF8">
    <property type="entry name" value="IG-LIKE DOMAIN-CONTAINING PROTEIN"/>
    <property type="match status" value="1"/>
</dbReference>
<feature type="chain" id="PRO_5001829826" description="G-protein coupled receptors family 2 profile 1 domain-containing protein" evidence="4">
    <location>
        <begin position="21"/>
        <end position="612"/>
    </location>
</feature>
<feature type="region of interest" description="Disordered" evidence="2">
    <location>
        <begin position="22"/>
        <end position="42"/>
    </location>
</feature>
<proteinExistence type="predicted"/>
<evidence type="ECO:0000256" key="3">
    <source>
        <dbReference type="SAM" id="Phobius"/>
    </source>
</evidence>
<dbReference type="SUPFAM" id="SSF111418">
    <property type="entry name" value="Hormone receptor domain"/>
    <property type="match status" value="1"/>
</dbReference>
<keyword evidence="1" id="KW-0325">Glycoprotein</keyword>
<feature type="transmembrane region" description="Helical" evidence="3">
    <location>
        <begin position="577"/>
        <end position="598"/>
    </location>
</feature>
<feature type="domain" description="G-protein coupled receptors family 2 profile 1" evidence="5">
    <location>
        <begin position="197"/>
        <end position="250"/>
    </location>
</feature>
<evidence type="ECO:0000313" key="7">
    <source>
        <dbReference type="Proteomes" id="UP000054359"/>
    </source>
</evidence>
<dbReference type="Proteomes" id="UP000054359">
    <property type="component" value="Unassembled WGS sequence"/>
</dbReference>
<feature type="signal peptide" evidence="4">
    <location>
        <begin position="1"/>
        <end position="20"/>
    </location>
</feature>
<dbReference type="InterPro" id="IPR051587">
    <property type="entry name" value="Adhesion_GPCR"/>
</dbReference>
<gene>
    <name evidence="6" type="ORF">X975_10758</name>
</gene>
<dbReference type="AlphaFoldDB" id="A0A087TQA1"/>
<dbReference type="OMA" id="RPCFSSG"/>
<sequence>MYLIVCLISFLLIFNSSPLAKRNSTDPSELGEEFTTTENSTKEDISKRNITLKSDQEILSINLTTDEAASWSFQQEIKDEYTETSTKELMTDNGYNTETQTKASPSETTTSDVTSFPSINIASSTEKGGIYENSDKNFGKVIWHTNNTFQKVHETPLLSFAENVTSFEETVEHNAIRTTDFDSVTERGASIIVGHKCTKRFQDSILWNDTDGGMLALKNCPTGYQGNMYRPCFSSGMWGNVDYSECRLEHLGRMRHMIFHQVQKGMIGNMYVLADEFSKYISSVDMKSPMDRLEAFEILNTFLKLDMNLKMDKSRDTKYIQTLLHAANELIKRKTVLFSSGSQKNKLITEKAVEMIFDLTYFAERALRGLLKTQKKQIVFRAAPNVVLYLYRGKHIRQLSLMNFSSEYDRDDEMSSYFNLEKALERSAYALMWIKGLKNLLSIENLVVNSDVAVATILSPLNSLNRLLHPPTFDIGLQMKKEVPMGYDLKCGQLWNMSHLWNTKDCIKANVKGDIVTCRCHHLGSIALLLEEGPQNTSLHPEPAVGKMITVSCVTSLSAIIVTLAVNFLLKRRQQPLSIFILISLLICMATIQIILMFGVNRTENFEMCLSF</sequence>
<keyword evidence="3" id="KW-0812">Transmembrane</keyword>
<evidence type="ECO:0000256" key="2">
    <source>
        <dbReference type="SAM" id="MobiDB-lite"/>
    </source>
</evidence>
<name>A0A087TQA1_STEMI</name>
<dbReference type="PANTHER" id="PTHR45813">
    <property type="entry name" value="IG-LIKE DOMAIN-CONTAINING PROTEIN"/>
    <property type="match status" value="1"/>
</dbReference>
<dbReference type="Gene3D" id="4.10.1240.10">
    <property type="entry name" value="GPCR, family 2, extracellular hormone receptor domain"/>
    <property type="match status" value="1"/>
</dbReference>
<dbReference type="GO" id="GO:0004930">
    <property type="term" value="F:G protein-coupled receptor activity"/>
    <property type="evidence" value="ECO:0007669"/>
    <property type="project" value="InterPro"/>
</dbReference>
<evidence type="ECO:0000259" key="5">
    <source>
        <dbReference type="PROSITE" id="PS50227"/>
    </source>
</evidence>
<dbReference type="InterPro" id="IPR001879">
    <property type="entry name" value="GPCR_2_extracellular_dom"/>
</dbReference>
<feature type="region of interest" description="Disordered" evidence="2">
    <location>
        <begin position="91"/>
        <end position="114"/>
    </location>
</feature>
<dbReference type="GO" id="GO:0007189">
    <property type="term" value="P:adenylate cyclase-activating G protein-coupled receptor signaling pathway"/>
    <property type="evidence" value="ECO:0007669"/>
    <property type="project" value="TreeGrafter"/>
</dbReference>
<evidence type="ECO:0000256" key="1">
    <source>
        <dbReference type="ARBA" id="ARBA00023180"/>
    </source>
</evidence>
<evidence type="ECO:0000256" key="4">
    <source>
        <dbReference type="SAM" id="SignalP"/>
    </source>
</evidence>
<feature type="non-terminal residue" evidence="6">
    <location>
        <position position="612"/>
    </location>
</feature>
<dbReference type="Pfam" id="PF02793">
    <property type="entry name" value="HRM"/>
    <property type="match status" value="1"/>
</dbReference>
<keyword evidence="3" id="KW-0472">Membrane</keyword>
<dbReference type="EMBL" id="KK116281">
    <property type="protein sequence ID" value="KFM67290.1"/>
    <property type="molecule type" value="Genomic_DNA"/>
</dbReference>
<dbReference type="InterPro" id="IPR036445">
    <property type="entry name" value="GPCR_2_extracell_dom_sf"/>
</dbReference>
<evidence type="ECO:0000313" key="6">
    <source>
        <dbReference type="EMBL" id="KFM67290.1"/>
    </source>
</evidence>
<dbReference type="OrthoDB" id="6416979at2759"/>
<protein>
    <recommendedName>
        <fullName evidence="5">G-protein coupled receptors family 2 profile 1 domain-containing protein</fullName>
    </recommendedName>
</protein>
<reference evidence="6 7" key="1">
    <citation type="submission" date="2013-11" db="EMBL/GenBank/DDBJ databases">
        <title>Genome sequencing of Stegodyphus mimosarum.</title>
        <authorList>
            <person name="Bechsgaard J."/>
        </authorList>
    </citation>
    <scope>NUCLEOTIDE SEQUENCE [LARGE SCALE GENOMIC DNA]</scope>
</reference>
<dbReference type="InterPro" id="IPR046338">
    <property type="entry name" value="GAIN_dom_sf"/>
</dbReference>
<dbReference type="Gene3D" id="2.60.220.50">
    <property type="match status" value="1"/>
</dbReference>
<accession>A0A087TQA1</accession>
<dbReference type="GO" id="GO:0016020">
    <property type="term" value="C:membrane"/>
    <property type="evidence" value="ECO:0007669"/>
    <property type="project" value="InterPro"/>
</dbReference>
<dbReference type="PROSITE" id="PS50227">
    <property type="entry name" value="G_PROTEIN_RECEP_F2_3"/>
    <property type="match status" value="1"/>
</dbReference>
<keyword evidence="4" id="KW-0732">Signal</keyword>
<feature type="transmembrane region" description="Helical" evidence="3">
    <location>
        <begin position="548"/>
        <end position="570"/>
    </location>
</feature>
<organism evidence="6 7">
    <name type="scientific">Stegodyphus mimosarum</name>
    <name type="common">African social velvet spider</name>
    <dbReference type="NCBI Taxonomy" id="407821"/>
    <lineage>
        <taxon>Eukaryota</taxon>
        <taxon>Metazoa</taxon>
        <taxon>Ecdysozoa</taxon>
        <taxon>Arthropoda</taxon>
        <taxon>Chelicerata</taxon>
        <taxon>Arachnida</taxon>
        <taxon>Araneae</taxon>
        <taxon>Araneomorphae</taxon>
        <taxon>Entelegynae</taxon>
        <taxon>Eresoidea</taxon>
        <taxon>Eresidae</taxon>
        <taxon>Stegodyphus</taxon>
    </lineage>
</organism>
<keyword evidence="7" id="KW-1185">Reference proteome</keyword>